<organism evidence="2">
    <name type="scientific">uncultured Caudovirales phage</name>
    <dbReference type="NCBI Taxonomy" id="2100421"/>
    <lineage>
        <taxon>Viruses</taxon>
        <taxon>Duplodnaviria</taxon>
        <taxon>Heunggongvirae</taxon>
        <taxon>Uroviricota</taxon>
        <taxon>Caudoviricetes</taxon>
        <taxon>Peduoviridae</taxon>
        <taxon>Maltschvirus</taxon>
        <taxon>Maltschvirus maltsch</taxon>
    </lineage>
</organism>
<protein>
    <submittedName>
        <fullName evidence="2">Uncharacterized protein</fullName>
    </submittedName>
</protein>
<proteinExistence type="predicted"/>
<name>A0A6J5M442_9CAUD</name>
<feature type="region of interest" description="Disordered" evidence="1">
    <location>
        <begin position="44"/>
        <end position="65"/>
    </location>
</feature>
<sequence length="65" mass="7282">MYNQHAWRTYAAARISAGDFGTTEYVAQLADAMLAEEKKRFADRQPIDPLAGTSNDYQTGVIRND</sequence>
<evidence type="ECO:0000256" key="1">
    <source>
        <dbReference type="SAM" id="MobiDB-lite"/>
    </source>
</evidence>
<dbReference type="EMBL" id="LR796367">
    <property type="protein sequence ID" value="CAB4139780.1"/>
    <property type="molecule type" value="Genomic_DNA"/>
</dbReference>
<reference evidence="2" key="1">
    <citation type="submission" date="2020-04" db="EMBL/GenBank/DDBJ databases">
        <authorList>
            <person name="Chiriac C."/>
            <person name="Salcher M."/>
            <person name="Ghai R."/>
            <person name="Kavagutti S V."/>
        </authorList>
    </citation>
    <scope>NUCLEOTIDE SEQUENCE</scope>
</reference>
<evidence type="ECO:0000313" key="2">
    <source>
        <dbReference type="EMBL" id="CAB4139780.1"/>
    </source>
</evidence>
<accession>A0A6J5M442</accession>
<gene>
    <name evidence="2" type="ORF">UFOVP353_31</name>
</gene>